<name>A0A918UNP6_9BACT</name>
<reference evidence="2" key="2">
    <citation type="submission" date="2020-09" db="EMBL/GenBank/DDBJ databases">
        <authorList>
            <person name="Sun Q."/>
            <person name="Kim S."/>
        </authorList>
    </citation>
    <scope>NUCLEOTIDE SEQUENCE</scope>
    <source>
        <strain evidence="2">KCTC 12368</strain>
    </source>
</reference>
<gene>
    <name evidence="2" type="ORF">GCM10007049_14880</name>
</gene>
<keyword evidence="1" id="KW-1133">Transmembrane helix</keyword>
<keyword evidence="1" id="KW-0472">Membrane</keyword>
<evidence type="ECO:0000313" key="3">
    <source>
        <dbReference type="Proteomes" id="UP000619457"/>
    </source>
</evidence>
<protein>
    <recommendedName>
        <fullName evidence="4">DUF748 domain-containing protein</fullName>
    </recommendedName>
</protein>
<proteinExistence type="predicted"/>
<organism evidence="2 3">
    <name type="scientific">Echinicola pacifica</name>
    <dbReference type="NCBI Taxonomy" id="346377"/>
    <lineage>
        <taxon>Bacteria</taxon>
        <taxon>Pseudomonadati</taxon>
        <taxon>Bacteroidota</taxon>
        <taxon>Cytophagia</taxon>
        <taxon>Cytophagales</taxon>
        <taxon>Cyclobacteriaceae</taxon>
        <taxon>Echinicola</taxon>
    </lineage>
</organism>
<sequence length="1443" mass="165520">MEEKATNKIKLKRSQRRLIHFSAVLILTLLFLQVLLYFGSDLLLRSYIQNKVDEASDGKYEVSFDRFRLSLFQRGFYFEGFSLSPNKGNDYWEDDKPIYRVQVPKISVKRLSFDFGEKILRLGEVRFEGPNIQTRQDLQETDSVSSVSRLDEFQAELRKSLEQVPLEDLVIGNLYLDDADLLIENFVSQKSIRAFNTNFQLKEIHFLKDRPLKTPFNAEGFTLELENFEMLLADSIHLLNAEQIRISSLDSIISASRLSLTPDLTKPGEQYYEVHLENLQLSQADINRVFYTTNVDIGSLNLKRPEFIVYSELSPDTKDEDLSDYSLYPLMKDILASISIIDLNIDEGHFLQRGVKDEFKNRIEVAKIDFAMQQVYIGPDESRNENQFFYADQATLNMQGVKVVLADGIHWLTGEEVYLSSSEDVVKVKGARMEPFRETDGSKTLIEVSIPEFNLEQAHLKKVYNENILDVKDFIIRKPSVQFTNVQAREQQMEGQTIKELSKNFLRGIYIGSLKLLEGDMTLNNTLQANKDSVSFEKVTMILENFAVDERTEKNNSSRMFLAEDLQLVLDNYAMKLTDDLHLLKAERIFIDTKAQLLKIDGFSFEPLMPDQVMENLQRLGKRTVLDIQVPEFYLKGIDIRKAYFDGELKIKLVEVPSPDIRLSRYMARSADEEKVEINDLYTLATSYFSSVKIDSLSLEEGSIAYDNFVRDSIKTFAEDNVSIRIKNFMLDEEISPRNAETFFAEELDISLNNYVFNVADGKYSLHADKISYNSSRDELITSNVRLRPRRDLGVKVTLGADISNLSFIGVDMDRFFFDNTLAMSKVKMVDAEVNLFLDRGEQKSQSPTGSAKKPRARSLPKRLDVIQIDTIEAENARFNVFFSNKSSEHNLIETGINLSFYGFLLDSARLHKGDIIGFFDNMSMEIDDFSLALQDSIHTLGFSKVELDTKSDLIHIQDLRVEPNRYSGSPGKPIIEGFIPLVTLKTQSIADFQETGSLDIDEMILNDPELKIYLDQKENKGAGITNLDSTVQQVVKQLHIEEFHLNRGMVAVHEKDSEHMVRSFNGLNVALSDLSFDLSKAADFDKSVFLNKDFSIELPEYEIMLPDSMNVLKIGLIVLSHDKMQLKDLEFLPRYGRYEYMRRMGSQTDYVQASIPEICFNDIDLIHLIEDREVIARSMWVHDPDISVFRDKRVVFNDSIFRPMPQQLMRSSGISMALDTLKMYGGEVVYEEFPEKGMVPGKIMFDSLHAWIYPFHLAKTLDSDYLPDTTFLKATARIHGVAPLVLDVAMSYDSPYPMFVDVKTGTFDLDVVNTIMAPNAFLKVREGRVKPSHWTFTADNEKAVGSMRLYYNGLKVQLLDERTLKRARGRMAMLNFVLNAFAARGNNPRKLFNRLVEAPVYFERDDRKFIFNYWWKASLSGFKGSLGLGHAGPARKEEEDEK</sequence>
<reference evidence="2" key="1">
    <citation type="journal article" date="2014" name="Int. J. Syst. Evol. Microbiol.">
        <title>Complete genome sequence of Corynebacterium casei LMG S-19264T (=DSM 44701T), isolated from a smear-ripened cheese.</title>
        <authorList>
            <consortium name="US DOE Joint Genome Institute (JGI-PGF)"/>
            <person name="Walter F."/>
            <person name="Albersmeier A."/>
            <person name="Kalinowski J."/>
            <person name="Ruckert C."/>
        </authorList>
    </citation>
    <scope>NUCLEOTIDE SEQUENCE</scope>
    <source>
        <strain evidence="2">KCTC 12368</strain>
    </source>
</reference>
<evidence type="ECO:0000256" key="1">
    <source>
        <dbReference type="SAM" id="Phobius"/>
    </source>
</evidence>
<dbReference type="EMBL" id="BMWX01000002">
    <property type="protein sequence ID" value="GGZ23039.1"/>
    <property type="molecule type" value="Genomic_DNA"/>
</dbReference>
<dbReference type="Proteomes" id="UP000619457">
    <property type="component" value="Unassembled WGS sequence"/>
</dbReference>
<feature type="transmembrane region" description="Helical" evidence="1">
    <location>
        <begin position="18"/>
        <end position="39"/>
    </location>
</feature>
<accession>A0A918UNP6</accession>
<keyword evidence="1" id="KW-0812">Transmembrane</keyword>
<comment type="caution">
    <text evidence="2">The sequence shown here is derived from an EMBL/GenBank/DDBJ whole genome shotgun (WGS) entry which is preliminary data.</text>
</comment>
<evidence type="ECO:0000313" key="2">
    <source>
        <dbReference type="EMBL" id="GGZ23039.1"/>
    </source>
</evidence>
<keyword evidence="3" id="KW-1185">Reference proteome</keyword>
<evidence type="ECO:0008006" key="4">
    <source>
        <dbReference type="Google" id="ProtNLM"/>
    </source>
</evidence>